<protein>
    <submittedName>
        <fullName evidence="1">DNA-binding protein</fullName>
    </submittedName>
</protein>
<keyword evidence="1" id="KW-0238">DNA-binding</keyword>
<gene>
    <name evidence="1" type="ORF">HHS34_007275</name>
</gene>
<proteinExistence type="predicted"/>
<accession>A0ACD5HCA1</accession>
<organism evidence="1 2">
    <name type="scientific">Acidithiobacillus montserratensis</name>
    <dbReference type="NCBI Taxonomy" id="2729135"/>
    <lineage>
        <taxon>Bacteria</taxon>
        <taxon>Pseudomonadati</taxon>
        <taxon>Pseudomonadota</taxon>
        <taxon>Acidithiobacillia</taxon>
        <taxon>Acidithiobacillales</taxon>
        <taxon>Acidithiobacillaceae</taxon>
        <taxon>Acidithiobacillus</taxon>
    </lineage>
</organism>
<name>A0ACD5HCA1_9PROT</name>
<evidence type="ECO:0000313" key="1">
    <source>
        <dbReference type="EMBL" id="XRI72262.1"/>
    </source>
</evidence>
<dbReference type="Proteomes" id="UP001195965">
    <property type="component" value="Chromosome"/>
</dbReference>
<dbReference type="EMBL" id="CP127526">
    <property type="protein sequence ID" value="XRI72262.1"/>
    <property type="molecule type" value="Genomic_DNA"/>
</dbReference>
<reference evidence="1 2" key="1">
    <citation type="journal article" date="2021" name="ISME J.">
        <title>Genomic evolution of the class Acidithiobacillia: deep-branching Proteobacteria living in extreme acidic conditions.</title>
        <authorList>
            <person name="Moya-Beltran A."/>
            <person name="Beard S."/>
            <person name="Rojas-Villalobos C."/>
            <person name="Issotta F."/>
            <person name="Gallardo Y."/>
            <person name="Ulloa R."/>
            <person name="Giaveno A."/>
            <person name="Degli Esposti M."/>
            <person name="Johnson D.B."/>
            <person name="Quatrini R."/>
        </authorList>
    </citation>
    <scope>NUCLEOTIDE SEQUENCE [LARGE SCALE GENOMIC DNA]</scope>
    <source>
        <strain evidence="1 2">GG1-14</strain>
    </source>
</reference>
<sequence length="205" mass="21600">MGITTTDIHAAADSITAAGQRPTLALVRSALGGGSFTTISEAMKSWKATQQAACVTIREPAPTAVTERLTDLGGEVWAIALDLANTRLAGERKALEATRQEMEQEQREAAAFADQLSAELEAARVLIKQQGEALQRAEAQAEQLAEAKATAQAAQAALAEARARVDGLVVLLEQERAEKKEAQAKAELAIAESAKLTGKLEALKA</sequence>
<evidence type="ECO:0000313" key="2">
    <source>
        <dbReference type="Proteomes" id="UP001195965"/>
    </source>
</evidence>
<keyword evidence="2" id="KW-1185">Reference proteome</keyword>